<dbReference type="AlphaFoldDB" id="A0A1I8ADW0"/>
<accession>A0A1I8ADW0</accession>
<sequence>MRLLPILCCLVASACCFSILGGHKGPNGAPQRGKELWKTVSDMSPEDVDEVAKIIAENIKKVGDRIKKEHAAIFEQNSLAITMAK</sequence>
<feature type="signal peptide" evidence="1">
    <location>
        <begin position="1"/>
        <end position="16"/>
    </location>
</feature>
<name>A0A1I8ADW0_9BILA</name>
<evidence type="ECO:0000313" key="2">
    <source>
        <dbReference type="Proteomes" id="UP000095287"/>
    </source>
</evidence>
<organism evidence="2 3">
    <name type="scientific">Steinernema glaseri</name>
    <dbReference type="NCBI Taxonomy" id="37863"/>
    <lineage>
        <taxon>Eukaryota</taxon>
        <taxon>Metazoa</taxon>
        <taxon>Ecdysozoa</taxon>
        <taxon>Nematoda</taxon>
        <taxon>Chromadorea</taxon>
        <taxon>Rhabditida</taxon>
        <taxon>Tylenchina</taxon>
        <taxon>Panagrolaimomorpha</taxon>
        <taxon>Strongyloidoidea</taxon>
        <taxon>Steinernematidae</taxon>
        <taxon>Steinernema</taxon>
    </lineage>
</organism>
<dbReference type="WBParaSite" id="L893_g4776.t1">
    <property type="protein sequence ID" value="L893_g4776.t1"/>
    <property type="gene ID" value="L893_g4776"/>
</dbReference>
<evidence type="ECO:0000313" key="3">
    <source>
        <dbReference type="WBParaSite" id="L893_g4776.t1"/>
    </source>
</evidence>
<keyword evidence="1" id="KW-0732">Signal</keyword>
<keyword evidence="2" id="KW-1185">Reference proteome</keyword>
<feature type="chain" id="PRO_5009314568" evidence="1">
    <location>
        <begin position="17"/>
        <end position="85"/>
    </location>
</feature>
<protein>
    <submittedName>
        <fullName evidence="3">Secreted protein</fullName>
    </submittedName>
</protein>
<dbReference type="PROSITE" id="PS51257">
    <property type="entry name" value="PROKAR_LIPOPROTEIN"/>
    <property type="match status" value="1"/>
</dbReference>
<proteinExistence type="predicted"/>
<dbReference type="Proteomes" id="UP000095287">
    <property type="component" value="Unplaced"/>
</dbReference>
<evidence type="ECO:0000256" key="1">
    <source>
        <dbReference type="SAM" id="SignalP"/>
    </source>
</evidence>
<reference evidence="3" key="1">
    <citation type="submission" date="2016-11" db="UniProtKB">
        <authorList>
            <consortium name="WormBaseParasite"/>
        </authorList>
    </citation>
    <scope>IDENTIFICATION</scope>
</reference>